<reference evidence="1 2" key="1">
    <citation type="submission" date="2016-12" db="EMBL/GenBank/DDBJ databases">
        <title>The genomes of Aspergillus section Nigri reveals drivers in fungal speciation.</title>
        <authorList>
            <consortium name="DOE Joint Genome Institute"/>
            <person name="Vesth T.C."/>
            <person name="Nybo J."/>
            <person name="Theobald S."/>
            <person name="Brandl J."/>
            <person name="Frisvad J.C."/>
            <person name="Nielsen K.F."/>
            <person name="Lyhne E.K."/>
            <person name="Kogle M.E."/>
            <person name="Kuo A."/>
            <person name="Riley R."/>
            <person name="Clum A."/>
            <person name="Nolan M."/>
            <person name="Lipzen A."/>
            <person name="Salamov A."/>
            <person name="Henrissat B."/>
            <person name="Wiebenga A."/>
            <person name="De Vries R.P."/>
            <person name="Grigoriev I.V."/>
            <person name="Mortensen U.H."/>
            <person name="Andersen M.R."/>
            <person name="Baker S.E."/>
        </authorList>
    </citation>
    <scope>NUCLEOTIDE SEQUENCE [LARGE SCALE GENOMIC DNA]</scope>
    <source>
        <strain evidence="1 2">JOP 1030-1</strain>
    </source>
</reference>
<accession>A0A318ZHR3</accession>
<proteinExistence type="predicted"/>
<name>A0A318ZHR3_9EURO</name>
<gene>
    <name evidence="1" type="ORF">BP01DRAFT_390235</name>
</gene>
<dbReference type="Proteomes" id="UP000248349">
    <property type="component" value="Unassembled WGS sequence"/>
</dbReference>
<evidence type="ECO:0000313" key="2">
    <source>
        <dbReference type="Proteomes" id="UP000248349"/>
    </source>
</evidence>
<protein>
    <submittedName>
        <fullName evidence="1">Uncharacterized protein</fullName>
    </submittedName>
</protein>
<evidence type="ECO:0000313" key="1">
    <source>
        <dbReference type="EMBL" id="PYH47111.1"/>
    </source>
</evidence>
<dbReference type="RefSeq" id="XP_025433093.1">
    <property type="nucleotide sequence ID" value="XM_025577984.1"/>
</dbReference>
<dbReference type="GeneID" id="37079213"/>
<dbReference type="EMBL" id="KZ821225">
    <property type="protein sequence ID" value="PYH47111.1"/>
    <property type="molecule type" value="Genomic_DNA"/>
</dbReference>
<keyword evidence="2" id="KW-1185">Reference proteome</keyword>
<organism evidence="1 2">
    <name type="scientific">Aspergillus saccharolyticus JOP 1030-1</name>
    <dbReference type="NCBI Taxonomy" id="1450539"/>
    <lineage>
        <taxon>Eukaryota</taxon>
        <taxon>Fungi</taxon>
        <taxon>Dikarya</taxon>
        <taxon>Ascomycota</taxon>
        <taxon>Pezizomycotina</taxon>
        <taxon>Eurotiomycetes</taxon>
        <taxon>Eurotiomycetidae</taxon>
        <taxon>Eurotiales</taxon>
        <taxon>Aspergillaceae</taxon>
        <taxon>Aspergillus</taxon>
        <taxon>Aspergillus subgen. Circumdati</taxon>
    </lineage>
</organism>
<sequence length="176" mass="19095">MGIGDTTQTFGPLRVSALNEPHAHLRRKGCNAVVYADADPEYTGLQGFVDNATEQGLNGLYSPVGLAKGLMHELVLDVLHALPKVKETVAHHYSHDEVLASPEVVALLCKLKGYAAEIQGHFTKKLLVQSYSLGNFQMEVRESKGGEAAVSELNLRLQDAIPRFGQLGSSRTSKLE</sequence>
<dbReference type="AlphaFoldDB" id="A0A318ZHR3"/>